<comment type="caution">
    <text evidence="2">The sequence shown here is derived from an EMBL/GenBank/DDBJ whole genome shotgun (WGS) entry which is preliminary data.</text>
</comment>
<evidence type="ECO:0000313" key="2">
    <source>
        <dbReference type="EMBL" id="PWK69991.1"/>
    </source>
</evidence>
<gene>
    <name evidence="2" type="ORF">LX99_04644</name>
</gene>
<proteinExistence type="predicted"/>
<feature type="signal peptide" evidence="1">
    <location>
        <begin position="1"/>
        <end position="20"/>
    </location>
</feature>
<protein>
    <submittedName>
        <fullName evidence="2">Uncharacterized protein</fullName>
    </submittedName>
</protein>
<dbReference type="RefSeq" id="WP_146203201.1">
    <property type="nucleotide sequence ID" value="NZ_QGHA01000015.1"/>
</dbReference>
<name>A0A316H0N7_9SPHI</name>
<evidence type="ECO:0000256" key="1">
    <source>
        <dbReference type="SAM" id="SignalP"/>
    </source>
</evidence>
<accession>A0A316H0N7</accession>
<dbReference type="PROSITE" id="PS51257">
    <property type="entry name" value="PROKAR_LIPOPROTEIN"/>
    <property type="match status" value="1"/>
</dbReference>
<dbReference type="EMBL" id="QGHA01000015">
    <property type="protein sequence ID" value="PWK69991.1"/>
    <property type="molecule type" value="Genomic_DNA"/>
</dbReference>
<dbReference type="Proteomes" id="UP000245678">
    <property type="component" value="Unassembled WGS sequence"/>
</dbReference>
<keyword evidence="1" id="KW-0732">Signal</keyword>
<organism evidence="2 3">
    <name type="scientific">Mucilaginibacter oryzae</name>
    <dbReference type="NCBI Taxonomy" id="468058"/>
    <lineage>
        <taxon>Bacteria</taxon>
        <taxon>Pseudomonadati</taxon>
        <taxon>Bacteroidota</taxon>
        <taxon>Sphingobacteriia</taxon>
        <taxon>Sphingobacteriales</taxon>
        <taxon>Sphingobacteriaceae</taxon>
        <taxon>Mucilaginibacter</taxon>
    </lineage>
</organism>
<sequence length="140" mass="15619">MKIFISIAFILLLFSCSSKPEGPVVIISLTSDKKSLQIKGFDAAVINDIARDSSSGAWQTLMPVYKMPADTDLKNLQQVQPGRYTINNNIVVFTPDTAFATPQSYFLRYYDFDKGSTLTDLIKSRSKPGALHYSDLIFKP</sequence>
<feature type="chain" id="PRO_5016360016" evidence="1">
    <location>
        <begin position="21"/>
        <end position="140"/>
    </location>
</feature>
<dbReference type="AlphaFoldDB" id="A0A316H0N7"/>
<evidence type="ECO:0000313" key="3">
    <source>
        <dbReference type="Proteomes" id="UP000245678"/>
    </source>
</evidence>
<reference evidence="2 3" key="1">
    <citation type="submission" date="2018-05" db="EMBL/GenBank/DDBJ databases">
        <title>Genomic Encyclopedia of Archaeal and Bacterial Type Strains, Phase II (KMG-II): from individual species to whole genera.</title>
        <authorList>
            <person name="Goeker M."/>
        </authorList>
    </citation>
    <scope>NUCLEOTIDE SEQUENCE [LARGE SCALE GENOMIC DNA]</scope>
    <source>
        <strain evidence="2 3">DSM 19975</strain>
    </source>
</reference>
<keyword evidence="3" id="KW-1185">Reference proteome</keyword>